<dbReference type="AlphaFoldDB" id="A0AAV4TD99"/>
<dbReference type="Proteomes" id="UP001054945">
    <property type="component" value="Unassembled WGS sequence"/>
</dbReference>
<organism evidence="1 2">
    <name type="scientific">Caerostris extrusa</name>
    <name type="common">Bark spider</name>
    <name type="synonym">Caerostris bankana</name>
    <dbReference type="NCBI Taxonomy" id="172846"/>
    <lineage>
        <taxon>Eukaryota</taxon>
        <taxon>Metazoa</taxon>
        <taxon>Ecdysozoa</taxon>
        <taxon>Arthropoda</taxon>
        <taxon>Chelicerata</taxon>
        <taxon>Arachnida</taxon>
        <taxon>Araneae</taxon>
        <taxon>Araneomorphae</taxon>
        <taxon>Entelegynae</taxon>
        <taxon>Araneoidea</taxon>
        <taxon>Araneidae</taxon>
        <taxon>Caerostris</taxon>
    </lineage>
</organism>
<gene>
    <name evidence="1" type="ORF">CEXT_678141</name>
</gene>
<accession>A0AAV4TD99</accession>
<sequence>MKTLFNRNELPVHVTVGENESKGGLLLLRFKDKATHPAVHITRTRTPLYAHADHAPRHHRLFTETDRWKIPAFIKGSLNIEPTRPFPELNTPGSLRWKMYRTKAGSDINIVIHFTLLSYLRNL</sequence>
<reference evidence="1 2" key="1">
    <citation type="submission" date="2021-06" db="EMBL/GenBank/DDBJ databases">
        <title>Caerostris extrusa draft genome.</title>
        <authorList>
            <person name="Kono N."/>
            <person name="Arakawa K."/>
        </authorList>
    </citation>
    <scope>NUCLEOTIDE SEQUENCE [LARGE SCALE GENOMIC DNA]</scope>
</reference>
<proteinExistence type="predicted"/>
<keyword evidence="2" id="KW-1185">Reference proteome</keyword>
<dbReference type="EMBL" id="BPLR01011160">
    <property type="protein sequence ID" value="GIY44548.1"/>
    <property type="molecule type" value="Genomic_DNA"/>
</dbReference>
<evidence type="ECO:0000313" key="2">
    <source>
        <dbReference type="Proteomes" id="UP001054945"/>
    </source>
</evidence>
<comment type="caution">
    <text evidence="1">The sequence shown here is derived from an EMBL/GenBank/DDBJ whole genome shotgun (WGS) entry which is preliminary data.</text>
</comment>
<evidence type="ECO:0000313" key="1">
    <source>
        <dbReference type="EMBL" id="GIY44548.1"/>
    </source>
</evidence>
<protein>
    <submittedName>
        <fullName evidence="1">Uncharacterized protein</fullName>
    </submittedName>
</protein>
<name>A0AAV4TD99_CAEEX</name>